<comment type="subunit">
    <text evidence="8">Homodimer.</text>
</comment>
<reference evidence="9 10" key="1">
    <citation type="journal article" date="2008" name="Genome Biol.">
        <title>Encapsulated in silica: genome, proteome and physiology of the thermophilic bacterium Anoxybacillus flavithermus WK1.</title>
        <authorList>
            <person name="Saw J.H."/>
            <person name="Mountain B.W."/>
            <person name="Feng L."/>
            <person name="Omelchenko M.V."/>
            <person name="Hou S."/>
            <person name="Saito J.A."/>
            <person name="Stott M.B."/>
            <person name="Li D."/>
            <person name="Zhao G."/>
            <person name="Wu J."/>
            <person name="Galperin M.Y."/>
            <person name="Koonin E.V."/>
            <person name="Makarova K.S."/>
            <person name="Wolf Y.I."/>
            <person name="Rigden D.J."/>
            <person name="Dunfield P.F."/>
            <person name="Wang L."/>
            <person name="Alam M."/>
        </authorList>
    </citation>
    <scope>NUCLEOTIDE SEQUENCE [LARGE SCALE GENOMIC DNA]</scope>
    <source>
        <strain evidence="10">DSM 21510 / WK1</strain>
    </source>
</reference>
<proteinExistence type="inferred from homology"/>
<evidence type="ECO:0000256" key="6">
    <source>
        <dbReference type="ARBA" id="ARBA00022840"/>
    </source>
</evidence>
<dbReference type="NCBIfam" id="TIGR00018">
    <property type="entry name" value="panC"/>
    <property type="match status" value="1"/>
</dbReference>
<dbReference type="SUPFAM" id="SSF52374">
    <property type="entry name" value="Nucleotidylyl transferase"/>
    <property type="match status" value="1"/>
</dbReference>
<comment type="function">
    <text evidence="8">Catalyzes the condensation of pantoate with beta-alanine in an ATP-dependent reaction via a pantoyl-adenylate intermediate.</text>
</comment>
<dbReference type="STRING" id="491915.Aflv_1127"/>
<name>B7GHT1_ANOFW</name>
<dbReference type="HAMAP" id="MF_00158">
    <property type="entry name" value="PanC"/>
    <property type="match status" value="1"/>
</dbReference>
<feature type="binding site" evidence="8">
    <location>
        <position position="71"/>
    </location>
    <ligand>
        <name>(R)-pantoate</name>
        <dbReference type="ChEBI" id="CHEBI:15980"/>
    </ligand>
</feature>
<protein>
    <recommendedName>
        <fullName evidence="8">Pantothenate synthetase</fullName>
        <shortName evidence="8">PS</shortName>
        <ecNumber evidence="8">6.3.2.1</ecNumber>
    </recommendedName>
    <alternativeName>
        <fullName evidence="8">Pantoate--beta-alanine ligase</fullName>
    </alternativeName>
    <alternativeName>
        <fullName evidence="8">Pantoate-activating enzyme</fullName>
    </alternativeName>
</protein>
<comment type="miscellaneous">
    <text evidence="8">The reaction proceeds by a bi uni uni bi ping pong mechanism.</text>
</comment>
<evidence type="ECO:0000256" key="8">
    <source>
        <dbReference type="HAMAP-Rule" id="MF_00158"/>
    </source>
</evidence>
<dbReference type="InterPro" id="IPR014729">
    <property type="entry name" value="Rossmann-like_a/b/a_fold"/>
</dbReference>
<accession>B7GHT1</accession>
<feature type="binding site" evidence="8">
    <location>
        <position position="186"/>
    </location>
    <ligand>
        <name>ATP</name>
        <dbReference type="ChEBI" id="CHEBI:30616"/>
    </ligand>
</feature>
<dbReference type="GO" id="GO:0005829">
    <property type="term" value="C:cytosol"/>
    <property type="evidence" value="ECO:0007669"/>
    <property type="project" value="TreeGrafter"/>
</dbReference>
<dbReference type="InterPro" id="IPR042176">
    <property type="entry name" value="Pantoate_ligase_C"/>
</dbReference>
<dbReference type="PANTHER" id="PTHR21299">
    <property type="entry name" value="CYTIDYLATE KINASE/PANTOATE-BETA-ALANINE LIGASE"/>
    <property type="match status" value="1"/>
</dbReference>
<feature type="binding site" evidence="8">
    <location>
        <position position="163"/>
    </location>
    <ligand>
        <name>(R)-pantoate</name>
        <dbReference type="ChEBI" id="CHEBI:15980"/>
    </ligand>
</feature>
<evidence type="ECO:0000256" key="7">
    <source>
        <dbReference type="ARBA" id="ARBA00048258"/>
    </source>
</evidence>
<dbReference type="GO" id="GO:0005524">
    <property type="term" value="F:ATP binding"/>
    <property type="evidence" value="ECO:0007669"/>
    <property type="project" value="UniProtKB-KW"/>
</dbReference>
<gene>
    <name evidence="8 9" type="primary">panC</name>
    <name evidence="9" type="ordered locus">Aflv_1127</name>
</gene>
<evidence type="ECO:0000256" key="1">
    <source>
        <dbReference type="ARBA" id="ARBA00004990"/>
    </source>
</evidence>
<keyword evidence="5 8" id="KW-0547">Nucleotide-binding</keyword>
<keyword evidence="6 8" id="KW-0067">ATP-binding</keyword>
<dbReference type="Proteomes" id="UP000000742">
    <property type="component" value="Chromosome"/>
</dbReference>
<dbReference type="AlphaFoldDB" id="B7GHT1"/>
<dbReference type="KEGG" id="afl:Aflv_1127"/>
<comment type="subcellular location">
    <subcellularLocation>
        <location evidence="8">Cytoplasm</location>
    </subcellularLocation>
</comment>
<evidence type="ECO:0000256" key="3">
    <source>
        <dbReference type="ARBA" id="ARBA00022598"/>
    </source>
</evidence>
<dbReference type="eggNOG" id="COG0414">
    <property type="taxonomic scope" value="Bacteria"/>
</dbReference>
<comment type="catalytic activity">
    <reaction evidence="7 8">
        <text>(R)-pantoate + beta-alanine + ATP = (R)-pantothenate + AMP + diphosphate + H(+)</text>
        <dbReference type="Rhea" id="RHEA:10912"/>
        <dbReference type="ChEBI" id="CHEBI:15378"/>
        <dbReference type="ChEBI" id="CHEBI:15980"/>
        <dbReference type="ChEBI" id="CHEBI:29032"/>
        <dbReference type="ChEBI" id="CHEBI:30616"/>
        <dbReference type="ChEBI" id="CHEBI:33019"/>
        <dbReference type="ChEBI" id="CHEBI:57966"/>
        <dbReference type="ChEBI" id="CHEBI:456215"/>
        <dbReference type="EC" id="6.3.2.1"/>
    </reaction>
</comment>
<dbReference type="InterPro" id="IPR003721">
    <property type="entry name" value="Pantoate_ligase"/>
</dbReference>
<dbReference type="NCBIfam" id="TIGR00125">
    <property type="entry name" value="cyt_tran_rel"/>
    <property type="match status" value="1"/>
</dbReference>
<feature type="active site" description="Proton donor" evidence="8">
    <location>
        <position position="47"/>
    </location>
</feature>
<keyword evidence="3 8" id="KW-0436">Ligase</keyword>
<keyword evidence="8" id="KW-0963">Cytoplasm</keyword>
<dbReference type="EMBL" id="CP000922">
    <property type="protein sequence ID" value="ACJ33503.1"/>
    <property type="molecule type" value="Genomic_DNA"/>
</dbReference>
<dbReference type="GO" id="GO:0015940">
    <property type="term" value="P:pantothenate biosynthetic process"/>
    <property type="evidence" value="ECO:0007669"/>
    <property type="project" value="UniProtKB-UniRule"/>
</dbReference>
<sequence>MASVIRREVIVITIEKIEQMQACIMAERQKGKTIGFVPTMGYLHEGHVALLERARKENDIVVLSIFVNPLQFGPNEDFDRYPRDFERDYKIAERAGVDIIFYPSVTEMYPHEPSVTVKVHERVDVLCGKSRPGHFDGVATVVTKLFHIVMPHRAYFGLKDAQQVAVIDGLIRDFHFPIELVAVPTVREDDGLAKSSRNVYLSEQERQEAPALYAALQKGKALIEAGERDVETVRKAIVHHIEQHTTGVIDYVEVYSYPELKPLETLQGKIILALAVRFTNARLIDNIVMNVQ</sequence>
<evidence type="ECO:0000256" key="2">
    <source>
        <dbReference type="ARBA" id="ARBA00009256"/>
    </source>
</evidence>
<evidence type="ECO:0000313" key="9">
    <source>
        <dbReference type="EMBL" id="ACJ33503.1"/>
    </source>
</evidence>
<organism evidence="9 10">
    <name type="scientific">Anoxybacillus flavithermus (strain DSM 21510 / WK1)</name>
    <dbReference type="NCBI Taxonomy" id="491915"/>
    <lineage>
        <taxon>Bacteria</taxon>
        <taxon>Bacillati</taxon>
        <taxon>Bacillota</taxon>
        <taxon>Bacilli</taxon>
        <taxon>Bacillales</taxon>
        <taxon>Anoxybacillaceae</taxon>
        <taxon>Anoxybacillus</taxon>
    </lineage>
</organism>
<evidence type="ECO:0000256" key="4">
    <source>
        <dbReference type="ARBA" id="ARBA00022655"/>
    </source>
</evidence>
<dbReference type="Gene3D" id="3.30.1300.10">
    <property type="entry name" value="Pantoate-beta-alanine ligase, C-terminal domain"/>
    <property type="match status" value="1"/>
</dbReference>
<feature type="binding site" evidence="8">
    <location>
        <begin position="157"/>
        <end position="160"/>
    </location>
    <ligand>
        <name>ATP</name>
        <dbReference type="ChEBI" id="CHEBI:30616"/>
    </ligand>
</feature>
<dbReference type="FunFam" id="3.40.50.620:FF:000013">
    <property type="entry name" value="Pantothenate synthetase"/>
    <property type="match status" value="1"/>
</dbReference>
<dbReference type="PANTHER" id="PTHR21299:SF1">
    <property type="entry name" value="PANTOATE--BETA-ALANINE LIGASE"/>
    <property type="match status" value="1"/>
</dbReference>
<dbReference type="HOGENOM" id="CLU_047148_0_0_9"/>
<evidence type="ECO:0000313" key="10">
    <source>
        <dbReference type="Proteomes" id="UP000000742"/>
    </source>
</evidence>
<dbReference type="Pfam" id="PF02569">
    <property type="entry name" value="Pantoate_ligase"/>
    <property type="match status" value="1"/>
</dbReference>
<dbReference type="EC" id="6.3.2.1" evidence="8"/>
<keyword evidence="4 8" id="KW-0566">Pantothenate biosynthesis</keyword>
<feature type="binding site" evidence="8">
    <location>
        <position position="71"/>
    </location>
    <ligand>
        <name>beta-alanine</name>
        <dbReference type="ChEBI" id="CHEBI:57966"/>
    </ligand>
</feature>
<comment type="pathway">
    <text evidence="1 8">Cofactor biosynthesis; (R)-pantothenate biosynthesis; (R)-pantothenate from (R)-pantoate and beta-alanine: step 1/1.</text>
</comment>
<dbReference type="UniPathway" id="UPA00028">
    <property type="reaction ID" value="UER00005"/>
</dbReference>
<dbReference type="GO" id="GO:0004592">
    <property type="term" value="F:pantoate-beta-alanine ligase activity"/>
    <property type="evidence" value="ECO:0007669"/>
    <property type="project" value="UniProtKB-UniRule"/>
</dbReference>
<feature type="binding site" evidence="8">
    <location>
        <begin position="194"/>
        <end position="197"/>
    </location>
    <ligand>
        <name>ATP</name>
        <dbReference type="ChEBI" id="CHEBI:30616"/>
    </ligand>
</feature>
<dbReference type="Gene3D" id="3.40.50.620">
    <property type="entry name" value="HUPs"/>
    <property type="match status" value="1"/>
</dbReference>
<dbReference type="FunFam" id="3.30.1300.10:FF:000001">
    <property type="entry name" value="Pantothenate synthetase"/>
    <property type="match status" value="1"/>
</dbReference>
<evidence type="ECO:0000256" key="5">
    <source>
        <dbReference type="ARBA" id="ARBA00022741"/>
    </source>
</evidence>
<dbReference type="InterPro" id="IPR004821">
    <property type="entry name" value="Cyt_trans-like"/>
</dbReference>
<dbReference type="CDD" id="cd00560">
    <property type="entry name" value="PanC"/>
    <property type="match status" value="1"/>
</dbReference>
<comment type="similarity">
    <text evidence="2 8">Belongs to the pantothenate synthetase family.</text>
</comment>
<feature type="binding site" evidence="8">
    <location>
        <begin position="40"/>
        <end position="47"/>
    </location>
    <ligand>
        <name>ATP</name>
        <dbReference type="ChEBI" id="CHEBI:30616"/>
    </ligand>
</feature>